<dbReference type="GO" id="GO:0016787">
    <property type="term" value="F:hydrolase activity"/>
    <property type="evidence" value="ECO:0007669"/>
    <property type="project" value="InterPro"/>
</dbReference>
<name>A0YAB4_9GAMM</name>
<dbReference type="SUPFAM" id="SSF53474">
    <property type="entry name" value="alpha/beta-Hydrolases"/>
    <property type="match status" value="1"/>
</dbReference>
<dbReference type="InterPro" id="IPR002925">
    <property type="entry name" value="Dienelactn_hydro"/>
</dbReference>
<dbReference type="Proteomes" id="UP000004931">
    <property type="component" value="Unassembled WGS sequence"/>
</dbReference>
<evidence type="ECO:0000313" key="2">
    <source>
        <dbReference type="EMBL" id="EAW33068.1"/>
    </source>
</evidence>
<sequence>MGSMIQLKSGDDAVIDAYHVEAIGERIGGLVLIMEIFGVTPHIKHLCDKFAEWGYEVISPALYDRTQKNFQSNYSPESLKEAIHLRDTNKLEFTIFDSQAAIDRMKDKGPVYITGFCYGGSIAWLAACRCTDLTAAAAYYGRLIVDFKDEQPLCPVILHYGNNDESIPMEDVHLVESAQPDVPVYIYDAGHGFQSDRPSHYDHHAATLSWERTVAFFMENG</sequence>
<protein>
    <submittedName>
        <fullName evidence="2">Putative carboxymethylenebutenolidase</fullName>
    </submittedName>
</protein>
<dbReference type="InterPro" id="IPR051049">
    <property type="entry name" value="Dienelactone_hydrolase-like"/>
</dbReference>
<dbReference type="InterPro" id="IPR029058">
    <property type="entry name" value="AB_hydrolase_fold"/>
</dbReference>
<reference evidence="2 3" key="1">
    <citation type="journal article" date="2010" name="J. Bacteriol.">
        <title>Genome sequence of the oligotrophic marine Gammaproteobacterium HTCC2143, isolated from the Oregon Coast.</title>
        <authorList>
            <person name="Oh H.M."/>
            <person name="Kang I."/>
            <person name="Ferriera S."/>
            <person name="Giovannoni S.J."/>
            <person name="Cho J.C."/>
        </authorList>
    </citation>
    <scope>NUCLEOTIDE SEQUENCE [LARGE SCALE GENOMIC DNA]</scope>
    <source>
        <strain evidence="2 3">HTCC2143</strain>
    </source>
</reference>
<feature type="domain" description="Dienelactone hydrolase" evidence="1">
    <location>
        <begin position="15"/>
        <end position="219"/>
    </location>
</feature>
<proteinExistence type="predicted"/>
<dbReference type="PANTHER" id="PTHR46623:SF6">
    <property type="entry name" value="ALPHA_BETA-HYDROLASES SUPERFAMILY PROTEIN"/>
    <property type="match status" value="1"/>
</dbReference>
<dbReference type="AlphaFoldDB" id="A0YAB4"/>
<keyword evidence="3" id="KW-1185">Reference proteome</keyword>
<dbReference type="Pfam" id="PF01738">
    <property type="entry name" value="DLH"/>
    <property type="match status" value="1"/>
</dbReference>
<dbReference type="eggNOG" id="COG0412">
    <property type="taxonomic scope" value="Bacteria"/>
</dbReference>
<dbReference type="Gene3D" id="3.40.50.1820">
    <property type="entry name" value="alpha/beta hydrolase"/>
    <property type="match status" value="1"/>
</dbReference>
<evidence type="ECO:0000259" key="1">
    <source>
        <dbReference type="Pfam" id="PF01738"/>
    </source>
</evidence>
<evidence type="ECO:0000313" key="3">
    <source>
        <dbReference type="Proteomes" id="UP000004931"/>
    </source>
</evidence>
<dbReference type="STRING" id="247633.GP2143_17471"/>
<dbReference type="PANTHER" id="PTHR46623">
    <property type="entry name" value="CARBOXYMETHYLENEBUTENOLIDASE-RELATED"/>
    <property type="match status" value="1"/>
</dbReference>
<dbReference type="OrthoDB" id="9787933at2"/>
<organism evidence="2 3">
    <name type="scientific">marine gamma proteobacterium HTCC2143</name>
    <dbReference type="NCBI Taxonomy" id="247633"/>
    <lineage>
        <taxon>Bacteria</taxon>
        <taxon>Pseudomonadati</taxon>
        <taxon>Pseudomonadota</taxon>
        <taxon>Gammaproteobacteria</taxon>
        <taxon>Cellvibrionales</taxon>
        <taxon>Spongiibacteraceae</taxon>
        <taxon>BD1-7 clade</taxon>
    </lineage>
</organism>
<dbReference type="EMBL" id="AAVT01000001">
    <property type="protein sequence ID" value="EAW33068.1"/>
    <property type="molecule type" value="Genomic_DNA"/>
</dbReference>
<comment type="caution">
    <text evidence="2">The sequence shown here is derived from an EMBL/GenBank/DDBJ whole genome shotgun (WGS) entry which is preliminary data.</text>
</comment>
<gene>
    <name evidence="2" type="ORF">GP2143_17471</name>
</gene>
<accession>A0YAB4</accession>